<dbReference type="HOGENOM" id="CLU_1896360_0_0_1"/>
<gene>
    <name evidence="2" type="ORF">GALMADRAFT_765162</name>
</gene>
<dbReference type="Proteomes" id="UP000027222">
    <property type="component" value="Unassembled WGS sequence"/>
</dbReference>
<feature type="region of interest" description="Disordered" evidence="1">
    <location>
        <begin position="78"/>
        <end position="117"/>
    </location>
</feature>
<accession>A0A067SB89</accession>
<proteinExistence type="predicted"/>
<feature type="compositionally biased region" description="Low complexity" evidence="1">
    <location>
        <begin position="78"/>
        <end position="89"/>
    </location>
</feature>
<sequence length="134" mass="14623">MWARNLRISISTGENTPGMSQNDPRCAANLHFITSQHSQVRRHPLIPAFAAMSQQGHLWCGRKNPSCQPLRIRATAPSSSTAFTASATSNKINADEAAQSPGPPPRHATDAAPPPTWTWLTQPRICLLNRSEFG</sequence>
<name>A0A067SB89_GALM3</name>
<evidence type="ECO:0000256" key="1">
    <source>
        <dbReference type="SAM" id="MobiDB-lite"/>
    </source>
</evidence>
<feature type="region of interest" description="Disordered" evidence="1">
    <location>
        <begin position="1"/>
        <end position="23"/>
    </location>
</feature>
<keyword evidence="3" id="KW-1185">Reference proteome</keyword>
<evidence type="ECO:0000313" key="2">
    <source>
        <dbReference type="EMBL" id="KDR65009.1"/>
    </source>
</evidence>
<dbReference type="AlphaFoldDB" id="A0A067SB89"/>
<evidence type="ECO:0000313" key="3">
    <source>
        <dbReference type="Proteomes" id="UP000027222"/>
    </source>
</evidence>
<protein>
    <submittedName>
        <fullName evidence="2">Uncharacterized protein</fullName>
    </submittedName>
</protein>
<organism evidence="2 3">
    <name type="scientific">Galerina marginata (strain CBS 339.88)</name>
    <dbReference type="NCBI Taxonomy" id="685588"/>
    <lineage>
        <taxon>Eukaryota</taxon>
        <taxon>Fungi</taxon>
        <taxon>Dikarya</taxon>
        <taxon>Basidiomycota</taxon>
        <taxon>Agaricomycotina</taxon>
        <taxon>Agaricomycetes</taxon>
        <taxon>Agaricomycetidae</taxon>
        <taxon>Agaricales</taxon>
        <taxon>Agaricineae</taxon>
        <taxon>Strophariaceae</taxon>
        <taxon>Galerina</taxon>
    </lineage>
</organism>
<dbReference type="EMBL" id="KL142589">
    <property type="protein sequence ID" value="KDR65009.1"/>
    <property type="molecule type" value="Genomic_DNA"/>
</dbReference>
<feature type="compositionally biased region" description="Polar residues" evidence="1">
    <location>
        <begin position="8"/>
        <end position="23"/>
    </location>
</feature>
<reference evidence="3" key="1">
    <citation type="journal article" date="2014" name="Proc. Natl. Acad. Sci. U.S.A.">
        <title>Extensive sampling of basidiomycete genomes demonstrates inadequacy of the white-rot/brown-rot paradigm for wood decay fungi.</title>
        <authorList>
            <person name="Riley R."/>
            <person name="Salamov A.A."/>
            <person name="Brown D.W."/>
            <person name="Nagy L.G."/>
            <person name="Floudas D."/>
            <person name="Held B.W."/>
            <person name="Levasseur A."/>
            <person name="Lombard V."/>
            <person name="Morin E."/>
            <person name="Otillar R."/>
            <person name="Lindquist E.A."/>
            <person name="Sun H."/>
            <person name="LaButti K.M."/>
            <person name="Schmutz J."/>
            <person name="Jabbour D."/>
            <person name="Luo H."/>
            <person name="Baker S.E."/>
            <person name="Pisabarro A.G."/>
            <person name="Walton J.D."/>
            <person name="Blanchette R.A."/>
            <person name="Henrissat B."/>
            <person name="Martin F."/>
            <person name="Cullen D."/>
            <person name="Hibbett D.S."/>
            <person name="Grigoriev I.V."/>
        </authorList>
    </citation>
    <scope>NUCLEOTIDE SEQUENCE [LARGE SCALE GENOMIC DNA]</scope>
    <source>
        <strain evidence="3">CBS 339.88</strain>
    </source>
</reference>
<feature type="compositionally biased region" description="Pro residues" evidence="1">
    <location>
        <begin position="101"/>
        <end position="116"/>
    </location>
</feature>